<evidence type="ECO:0000256" key="1">
    <source>
        <dbReference type="ARBA" id="ARBA00022676"/>
    </source>
</evidence>
<protein>
    <submittedName>
        <fullName evidence="5">Glycosyltransferase family 1 protein</fullName>
    </submittedName>
</protein>
<accession>A0A7C4QRN6</accession>
<evidence type="ECO:0000313" key="5">
    <source>
        <dbReference type="EMBL" id="HGT39708.1"/>
    </source>
</evidence>
<name>A0A7C4QRN6_9PLAN</name>
<dbReference type="InterPro" id="IPR001296">
    <property type="entry name" value="Glyco_trans_1"/>
</dbReference>
<keyword evidence="1" id="KW-0328">Glycosyltransferase</keyword>
<dbReference type="AlphaFoldDB" id="A0A7C4QRN6"/>
<dbReference type="Gene3D" id="3.40.50.2000">
    <property type="entry name" value="Glycogen Phosphorylase B"/>
    <property type="match status" value="2"/>
</dbReference>
<dbReference type="Pfam" id="PF13439">
    <property type="entry name" value="Glyco_transf_4"/>
    <property type="match status" value="1"/>
</dbReference>
<dbReference type="GO" id="GO:0016757">
    <property type="term" value="F:glycosyltransferase activity"/>
    <property type="evidence" value="ECO:0007669"/>
    <property type="project" value="UniProtKB-KW"/>
</dbReference>
<dbReference type="EMBL" id="DSVQ01000015">
    <property type="protein sequence ID" value="HGT39708.1"/>
    <property type="molecule type" value="Genomic_DNA"/>
</dbReference>
<dbReference type="PANTHER" id="PTHR12526:SF510">
    <property type="entry name" value="D-INOSITOL 3-PHOSPHATE GLYCOSYLTRANSFERASE"/>
    <property type="match status" value="1"/>
</dbReference>
<comment type="caution">
    <text evidence="5">The sequence shown here is derived from an EMBL/GenBank/DDBJ whole genome shotgun (WGS) entry which is preliminary data.</text>
</comment>
<feature type="domain" description="Glycosyl transferase family 1" evidence="3">
    <location>
        <begin position="192"/>
        <end position="344"/>
    </location>
</feature>
<sequence length="377" mass="41157">MVSDGQTPKGRGTTDRPQVLLLAGQFSVRGSSAYTLRLAEHLHDVGITPRLICPNARMVEPGLRRHLGIQEFPYLQTPVVGRVVLALLERRLATERPHLIHVQSRNAAWQGAWLARRLQCPYVMTVHDYMQPREMLHIDPLWCRRIIAVSDSVRADLLARTGFPAALVSVIHSGVDCEPTAEHCDVLPAGRVPVIGTAGPLEAVKGFPFFLGAAARVLETGRDVEFVIAGSGPEEDNLRRLARDLCIAEHVTFIPNLSDFAEALLAMDIFCLPSLQQGIGTIMLEAMALGRPVIGTRVGGVYRVIRDGDTGLLVPPSDSVRLAERMIELLDDPERARAIGAAAQAEVRQEFSVEQMVRQTAALYREVLSAAAPQAAA</sequence>
<dbReference type="PANTHER" id="PTHR12526">
    <property type="entry name" value="GLYCOSYLTRANSFERASE"/>
    <property type="match status" value="1"/>
</dbReference>
<feature type="domain" description="Glycosyltransferase subfamily 4-like N-terminal" evidence="4">
    <location>
        <begin position="29"/>
        <end position="178"/>
    </location>
</feature>
<dbReference type="InterPro" id="IPR028098">
    <property type="entry name" value="Glyco_trans_4-like_N"/>
</dbReference>
<dbReference type="Pfam" id="PF00534">
    <property type="entry name" value="Glycos_transf_1"/>
    <property type="match status" value="1"/>
</dbReference>
<evidence type="ECO:0000259" key="4">
    <source>
        <dbReference type="Pfam" id="PF13439"/>
    </source>
</evidence>
<evidence type="ECO:0000256" key="2">
    <source>
        <dbReference type="ARBA" id="ARBA00022679"/>
    </source>
</evidence>
<keyword evidence="2 5" id="KW-0808">Transferase</keyword>
<evidence type="ECO:0000259" key="3">
    <source>
        <dbReference type="Pfam" id="PF00534"/>
    </source>
</evidence>
<reference evidence="5" key="1">
    <citation type="journal article" date="2020" name="mSystems">
        <title>Genome- and Community-Level Interaction Insights into Carbon Utilization and Element Cycling Functions of Hydrothermarchaeota in Hydrothermal Sediment.</title>
        <authorList>
            <person name="Zhou Z."/>
            <person name="Liu Y."/>
            <person name="Xu W."/>
            <person name="Pan J."/>
            <person name="Luo Z.H."/>
            <person name="Li M."/>
        </authorList>
    </citation>
    <scope>NUCLEOTIDE SEQUENCE [LARGE SCALE GENOMIC DNA]</scope>
    <source>
        <strain evidence="5">SpSt-508</strain>
    </source>
</reference>
<dbReference type="CDD" id="cd03801">
    <property type="entry name" value="GT4_PimA-like"/>
    <property type="match status" value="1"/>
</dbReference>
<gene>
    <name evidence="5" type="ORF">ENS64_10675</name>
</gene>
<organism evidence="5">
    <name type="scientific">Schlesneria paludicola</name>
    <dbReference type="NCBI Taxonomy" id="360056"/>
    <lineage>
        <taxon>Bacteria</taxon>
        <taxon>Pseudomonadati</taxon>
        <taxon>Planctomycetota</taxon>
        <taxon>Planctomycetia</taxon>
        <taxon>Planctomycetales</taxon>
        <taxon>Planctomycetaceae</taxon>
        <taxon>Schlesneria</taxon>
    </lineage>
</organism>
<proteinExistence type="predicted"/>
<dbReference type="SUPFAM" id="SSF53756">
    <property type="entry name" value="UDP-Glycosyltransferase/glycogen phosphorylase"/>
    <property type="match status" value="1"/>
</dbReference>